<protein>
    <submittedName>
        <fullName evidence="5">Predicted protein</fullName>
    </submittedName>
</protein>
<reference evidence="5 6" key="1">
    <citation type="journal article" date="2008" name="Nature">
        <title>The genome of Laccaria bicolor provides insights into mycorrhizal symbiosis.</title>
        <authorList>
            <person name="Martin F."/>
            <person name="Aerts A."/>
            <person name="Ahren D."/>
            <person name="Brun A."/>
            <person name="Danchin E.G.J."/>
            <person name="Duchaussoy F."/>
            <person name="Gibon J."/>
            <person name="Kohler A."/>
            <person name="Lindquist E."/>
            <person name="Pereda V."/>
            <person name="Salamov A."/>
            <person name="Shapiro H.J."/>
            <person name="Wuyts J."/>
            <person name="Blaudez D."/>
            <person name="Buee M."/>
            <person name="Brokstein P."/>
            <person name="Canbaeck B."/>
            <person name="Cohen D."/>
            <person name="Courty P.E."/>
            <person name="Coutinho P.M."/>
            <person name="Delaruelle C."/>
            <person name="Detter J.C."/>
            <person name="Deveau A."/>
            <person name="DiFazio S."/>
            <person name="Duplessis S."/>
            <person name="Fraissinet-Tachet L."/>
            <person name="Lucic E."/>
            <person name="Frey-Klett P."/>
            <person name="Fourrey C."/>
            <person name="Feussner I."/>
            <person name="Gay G."/>
            <person name="Grimwood J."/>
            <person name="Hoegger P.J."/>
            <person name="Jain P."/>
            <person name="Kilaru S."/>
            <person name="Labbe J."/>
            <person name="Lin Y.C."/>
            <person name="Legue V."/>
            <person name="Le Tacon F."/>
            <person name="Marmeisse R."/>
            <person name="Melayah D."/>
            <person name="Montanini B."/>
            <person name="Muratet M."/>
            <person name="Nehls U."/>
            <person name="Niculita-Hirzel H."/>
            <person name="Oudot-Le Secq M.P."/>
            <person name="Peter M."/>
            <person name="Quesneville H."/>
            <person name="Rajashekar B."/>
            <person name="Reich M."/>
            <person name="Rouhier N."/>
            <person name="Schmutz J."/>
            <person name="Yin T."/>
            <person name="Chalot M."/>
            <person name="Henrissat B."/>
            <person name="Kuees U."/>
            <person name="Lucas S."/>
            <person name="Van de Peer Y."/>
            <person name="Podila G.K."/>
            <person name="Polle A."/>
            <person name="Pukkila P.J."/>
            <person name="Richardson P.M."/>
            <person name="Rouze P."/>
            <person name="Sanders I.R."/>
            <person name="Stajich J.E."/>
            <person name="Tunlid A."/>
            <person name="Tuskan G."/>
            <person name="Grigoriev I.V."/>
        </authorList>
    </citation>
    <scope>NUCLEOTIDE SEQUENCE [LARGE SCALE GENOMIC DNA]</scope>
    <source>
        <strain evidence="6">S238N-H82 / ATCC MYA-4686</strain>
    </source>
</reference>
<dbReference type="KEGG" id="lbc:LACBIDRAFT_298461"/>
<dbReference type="STRING" id="486041.B0DCX0"/>
<dbReference type="PANTHER" id="PTHR46720:SF3">
    <property type="entry name" value="FAD-BINDING DOMAIN-CONTAINING PROTEIN-RELATED"/>
    <property type="match status" value="1"/>
</dbReference>
<organism evidence="6">
    <name type="scientific">Laccaria bicolor (strain S238N-H82 / ATCC MYA-4686)</name>
    <name type="common">Bicoloured deceiver</name>
    <name type="synonym">Laccaria laccata var. bicolor</name>
    <dbReference type="NCBI Taxonomy" id="486041"/>
    <lineage>
        <taxon>Eukaryota</taxon>
        <taxon>Fungi</taxon>
        <taxon>Dikarya</taxon>
        <taxon>Basidiomycota</taxon>
        <taxon>Agaricomycotina</taxon>
        <taxon>Agaricomycetes</taxon>
        <taxon>Agaricomycetidae</taxon>
        <taxon>Agaricales</taxon>
        <taxon>Agaricineae</taxon>
        <taxon>Hydnangiaceae</taxon>
        <taxon>Laccaria</taxon>
    </lineage>
</organism>
<dbReference type="SUPFAM" id="SSF54373">
    <property type="entry name" value="FAD-linked reductases, C-terminal domain"/>
    <property type="match status" value="1"/>
</dbReference>
<dbReference type="GO" id="GO:0071949">
    <property type="term" value="F:FAD binding"/>
    <property type="evidence" value="ECO:0007669"/>
    <property type="project" value="InterPro"/>
</dbReference>
<dbReference type="EMBL" id="DS547104">
    <property type="protein sequence ID" value="EDR07372.1"/>
    <property type="molecule type" value="Genomic_DNA"/>
</dbReference>
<proteinExistence type="predicted"/>
<evidence type="ECO:0000256" key="3">
    <source>
        <dbReference type="ARBA" id="ARBA00023002"/>
    </source>
</evidence>
<dbReference type="GeneID" id="6077565"/>
<feature type="domain" description="FAD-binding" evidence="4">
    <location>
        <begin position="322"/>
        <end position="391"/>
    </location>
</feature>
<dbReference type="InParanoid" id="B0DCX0"/>
<keyword evidence="6" id="KW-1185">Reference proteome</keyword>
<dbReference type="RefSeq" id="XP_001881764.1">
    <property type="nucleotide sequence ID" value="XM_001881729.1"/>
</dbReference>
<evidence type="ECO:0000259" key="4">
    <source>
        <dbReference type="Pfam" id="PF01494"/>
    </source>
</evidence>
<dbReference type="Pfam" id="PF01494">
    <property type="entry name" value="FAD_binding_3"/>
    <property type="match status" value="2"/>
</dbReference>
<dbReference type="PRINTS" id="PR00420">
    <property type="entry name" value="RNGMNOXGNASE"/>
</dbReference>
<keyword evidence="1" id="KW-0285">Flavoprotein</keyword>
<dbReference type="InterPro" id="IPR002938">
    <property type="entry name" value="FAD-bd"/>
</dbReference>
<name>B0DCX0_LACBS</name>
<dbReference type="Gene3D" id="3.50.50.60">
    <property type="entry name" value="FAD/NAD(P)-binding domain"/>
    <property type="match status" value="1"/>
</dbReference>
<evidence type="ECO:0000256" key="1">
    <source>
        <dbReference type="ARBA" id="ARBA00022630"/>
    </source>
</evidence>
<evidence type="ECO:0000313" key="6">
    <source>
        <dbReference type="Proteomes" id="UP000001194"/>
    </source>
</evidence>
<keyword evidence="3" id="KW-0560">Oxidoreductase</keyword>
<dbReference type="Proteomes" id="UP000001194">
    <property type="component" value="Unassembled WGS sequence"/>
</dbReference>
<dbReference type="AlphaFoldDB" id="B0DCX0"/>
<dbReference type="GO" id="GO:0044550">
    <property type="term" value="P:secondary metabolite biosynthetic process"/>
    <property type="evidence" value="ECO:0007669"/>
    <property type="project" value="TreeGrafter"/>
</dbReference>
<dbReference type="OrthoDB" id="417877at2759"/>
<keyword evidence="2" id="KW-0274">FAD</keyword>
<dbReference type="SUPFAM" id="SSF51905">
    <property type="entry name" value="FAD/NAD(P)-binding domain"/>
    <property type="match status" value="1"/>
</dbReference>
<dbReference type="InterPro" id="IPR051104">
    <property type="entry name" value="FAD_monoxygenase"/>
</dbReference>
<evidence type="ECO:0000256" key="2">
    <source>
        <dbReference type="ARBA" id="ARBA00022827"/>
    </source>
</evidence>
<accession>B0DCX0</accession>
<sequence>MAVMGSGTRFRVAICGAGIGGLTTAVTLSRFPDIEVEIFEGAQQLAELGAGIGLFPRPWEIVKKLGLEEDLLKTTEIKITDGPVASFRYRKSDGPVGYDFYTLVTKGNLVTFHRPDFQKVLLSKLPPSYKISCSKRLRSYTQRLSGPIDLFFEDGTTSYCDVLVGADGLKSAVRRTLLTEKAQWAESENRWREASDFIASIEPVWCGTNAYRALIPAEKLKARFPGHRTLTQPTQFHLPDQYLGKNGYVIAYPISKGKMVNFVAFKSRHDLENTRFNGPWVCATDPAEFAATFRTWEPEVQALVDCVERPLRWAIHTVKPLNSFVSGRAGIIGDAAHAMTPHQGSGAGQAIEDGYVLATILGHPATTRETISRSMLIYDQVRRPVAQSVHEVARQNGKIFTFCAPDPDLNFDHVSSPEEMSAKLQRLSHRFTKNWEWAWTTSAKTVIQDAFRLLGPPRS</sequence>
<dbReference type="GO" id="GO:0016491">
    <property type="term" value="F:oxidoreductase activity"/>
    <property type="evidence" value="ECO:0007669"/>
    <property type="project" value="UniProtKB-KW"/>
</dbReference>
<dbReference type="InterPro" id="IPR036188">
    <property type="entry name" value="FAD/NAD-bd_sf"/>
</dbReference>
<feature type="domain" description="FAD-binding" evidence="4">
    <location>
        <begin position="11"/>
        <end position="180"/>
    </location>
</feature>
<dbReference type="PANTHER" id="PTHR46720">
    <property type="entry name" value="HYDROXYLASE, PUTATIVE (AFU_ORTHOLOGUE AFUA_3G01460)-RELATED"/>
    <property type="match status" value="1"/>
</dbReference>
<gene>
    <name evidence="5" type="ORF">LACBIDRAFT_298461</name>
</gene>
<evidence type="ECO:0000313" key="5">
    <source>
        <dbReference type="EMBL" id="EDR07372.1"/>
    </source>
</evidence>
<dbReference type="HOGENOM" id="CLU_009665_6_3_1"/>